<dbReference type="PANTHER" id="PTHR32309">
    <property type="entry name" value="TYROSINE-PROTEIN KINASE"/>
    <property type="match status" value="1"/>
</dbReference>
<evidence type="ECO:0000256" key="1">
    <source>
        <dbReference type="SAM" id="Phobius"/>
    </source>
</evidence>
<feature type="transmembrane region" description="Helical" evidence="1">
    <location>
        <begin position="341"/>
        <end position="362"/>
    </location>
</feature>
<feature type="transmembrane region" description="Helical" evidence="1">
    <location>
        <begin position="12"/>
        <end position="32"/>
    </location>
</feature>
<organism evidence="2 3">
    <name type="scientific">Sphingobium scionense</name>
    <dbReference type="NCBI Taxonomy" id="1404341"/>
    <lineage>
        <taxon>Bacteria</taxon>
        <taxon>Pseudomonadati</taxon>
        <taxon>Pseudomonadota</taxon>
        <taxon>Alphaproteobacteria</taxon>
        <taxon>Sphingomonadales</taxon>
        <taxon>Sphingomonadaceae</taxon>
        <taxon>Sphingobium</taxon>
    </lineage>
</organism>
<evidence type="ECO:0000313" key="3">
    <source>
        <dbReference type="Proteomes" id="UP000590524"/>
    </source>
</evidence>
<proteinExistence type="predicted"/>
<dbReference type="Proteomes" id="UP000590524">
    <property type="component" value="Unassembled WGS sequence"/>
</dbReference>
<keyword evidence="1" id="KW-0812">Transmembrane</keyword>
<comment type="caution">
    <text evidence="2">The sequence shown here is derived from an EMBL/GenBank/DDBJ whole genome shotgun (WGS) entry which is preliminary data.</text>
</comment>
<dbReference type="AlphaFoldDB" id="A0A7W6LQD9"/>
<keyword evidence="3" id="KW-1185">Reference proteome</keyword>
<gene>
    <name evidence="2" type="ORF">GGQ90_002361</name>
</gene>
<dbReference type="PANTHER" id="PTHR32309:SF13">
    <property type="entry name" value="FERRIC ENTEROBACTIN TRANSPORT PROTEIN FEPE"/>
    <property type="match status" value="1"/>
</dbReference>
<evidence type="ECO:0000313" key="2">
    <source>
        <dbReference type="EMBL" id="MBB4148578.1"/>
    </source>
</evidence>
<accession>A0A7W6LQD9</accession>
<name>A0A7W6LQD9_9SPHN</name>
<dbReference type="GO" id="GO:0004713">
    <property type="term" value="F:protein tyrosine kinase activity"/>
    <property type="evidence" value="ECO:0007669"/>
    <property type="project" value="TreeGrafter"/>
</dbReference>
<keyword evidence="1" id="KW-0472">Membrane</keyword>
<protein>
    <submittedName>
        <fullName evidence="2">BexC/CtrB/KpsE family polysaccharide export inner-membrane protein</fullName>
    </submittedName>
</protein>
<dbReference type="RefSeq" id="WP_188082315.1">
    <property type="nucleotide sequence ID" value="NZ_JACIEU010000008.1"/>
</dbReference>
<reference evidence="2 3" key="1">
    <citation type="submission" date="2020-08" db="EMBL/GenBank/DDBJ databases">
        <title>Genomic Encyclopedia of Type Strains, Phase IV (KMG-IV): sequencing the most valuable type-strain genomes for metagenomic binning, comparative biology and taxonomic classification.</title>
        <authorList>
            <person name="Goeker M."/>
        </authorList>
    </citation>
    <scope>NUCLEOTIDE SEQUENCE [LARGE SCALE GENOMIC DNA]</scope>
    <source>
        <strain evidence="2 3">DSM 19371</strain>
    </source>
</reference>
<dbReference type="GO" id="GO:0005886">
    <property type="term" value="C:plasma membrane"/>
    <property type="evidence" value="ECO:0007669"/>
    <property type="project" value="TreeGrafter"/>
</dbReference>
<keyword evidence="1" id="KW-1133">Transmembrane helix</keyword>
<sequence length="367" mass="40712">MIQVPKKVGGLPVLFVATVLIPTAVSAIYLSLRSDMYTSEARFVVQSSQKQQSTGIGALFKASGFSAASEEAFAANDYITSRDALRTLDRDGAVSRAYTRPDVFMLDRFNAFGWNDGKDKLFKYYEDMVSVKYDTASGITTLEVKAFNPADAKKLNQRLLDQAEALVNRMNERGREDLVSYANAELVEAKDQARKAAVSLSTFRNREGIVDPEKQAAVQLQMISKLQDELISTKTQLVQLRSLTPQNPQIPVLQTRVGELGKEIQIQLGQIAGDQRSLAASTVQFQRLQLESTLADRELAAAISSLQEARNEARRKRAYVERIVEPNLPDSHSDPKRVRGILNVFVVGLLFWGVLSMVLAGVREHSD</sequence>
<dbReference type="InterPro" id="IPR050445">
    <property type="entry name" value="Bact_polysacc_biosynth/exp"/>
</dbReference>
<dbReference type="EMBL" id="JACIEU010000008">
    <property type="protein sequence ID" value="MBB4148578.1"/>
    <property type="molecule type" value="Genomic_DNA"/>
</dbReference>